<evidence type="ECO:0000313" key="3">
    <source>
        <dbReference type="EMBL" id="KAF2115146.1"/>
    </source>
</evidence>
<dbReference type="AlphaFoldDB" id="A0A6A5Z7K9"/>
<sequence length="299" mass="33637">MSSSIPTPLDELRANLGEKRAQLLKALPVDEAITKGKTSPFQHKPNGTADLRIRFGNMGYKGRAHRLWIHFYAPPSYARLQVPGPLFPTAETKLSEYGDLPKLKLRLHNEHDQIIGVDVSFKKVLSEATPSNYFKHCDTENKIFATAVYYCLMKGVKIPNGVNLKYIIYSENLLMVAEAFDKAQKDGREANLEVETSSTRSTPLVLPAPAKTPIAHKSPVPLPSIKTQSVKKREAKSVDLDKLPTKNQEHITDLDRIIAEDMEKSRRLKESIDQLQKIKDETDARVVALKDKKRMLQGV</sequence>
<feature type="region of interest" description="Disordered" evidence="2">
    <location>
        <begin position="192"/>
        <end position="237"/>
    </location>
</feature>
<keyword evidence="1" id="KW-0175">Coiled coil</keyword>
<evidence type="ECO:0000313" key="4">
    <source>
        <dbReference type="Proteomes" id="UP000799770"/>
    </source>
</evidence>
<keyword evidence="4" id="KW-1185">Reference proteome</keyword>
<reference evidence="3" key="1">
    <citation type="journal article" date="2020" name="Stud. Mycol.">
        <title>101 Dothideomycetes genomes: a test case for predicting lifestyles and emergence of pathogens.</title>
        <authorList>
            <person name="Haridas S."/>
            <person name="Albert R."/>
            <person name="Binder M."/>
            <person name="Bloem J."/>
            <person name="Labutti K."/>
            <person name="Salamov A."/>
            <person name="Andreopoulos B."/>
            <person name="Baker S."/>
            <person name="Barry K."/>
            <person name="Bills G."/>
            <person name="Bluhm B."/>
            <person name="Cannon C."/>
            <person name="Castanera R."/>
            <person name="Culley D."/>
            <person name="Daum C."/>
            <person name="Ezra D."/>
            <person name="Gonzalez J."/>
            <person name="Henrissat B."/>
            <person name="Kuo A."/>
            <person name="Liang C."/>
            <person name="Lipzen A."/>
            <person name="Lutzoni F."/>
            <person name="Magnuson J."/>
            <person name="Mondo S."/>
            <person name="Nolan M."/>
            <person name="Ohm R."/>
            <person name="Pangilinan J."/>
            <person name="Park H.-J."/>
            <person name="Ramirez L."/>
            <person name="Alfaro M."/>
            <person name="Sun H."/>
            <person name="Tritt A."/>
            <person name="Yoshinaga Y."/>
            <person name="Zwiers L.-H."/>
            <person name="Turgeon B."/>
            <person name="Goodwin S."/>
            <person name="Spatafora J."/>
            <person name="Crous P."/>
            <person name="Grigoriev I."/>
        </authorList>
    </citation>
    <scope>NUCLEOTIDE SEQUENCE</scope>
    <source>
        <strain evidence="3">CBS 627.86</strain>
    </source>
</reference>
<gene>
    <name evidence="3" type="ORF">BDV96DRAFT_646995</name>
</gene>
<organism evidence="3 4">
    <name type="scientific">Lophiotrema nucula</name>
    <dbReference type="NCBI Taxonomy" id="690887"/>
    <lineage>
        <taxon>Eukaryota</taxon>
        <taxon>Fungi</taxon>
        <taxon>Dikarya</taxon>
        <taxon>Ascomycota</taxon>
        <taxon>Pezizomycotina</taxon>
        <taxon>Dothideomycetes</taxon>
        <taxon>Pleosporomycetidae</taxon>
        <taxon>Pleosporales</taxon>
        <taxon>Lophiotremataceae</taxon>
        <taxon>Lophiotrema</taxon>
    </lineage>
</organism>
<name>A0A6A5Z7K9_9PLEO</name>
<protein>
    <submittedName>
        <fullName evidence="3">Uncharacterized protein</fullName>
    </submittedName>
</protein>
<evidence type="ECO:0000256" key="2">
    <source>
        <dbReference type="SAM" id="MobiDB-lite"/>
    </source>
</evidence>
<proteinExistence type="predicted"/>
<feature type="coiled-coil region" evidence="1">
    <location>
        <begin position="258"/>
        <end position="292"/>
    </location>
</feature>
<dbReference type="Proteomes" id="UP000799770">
    <property type="component" value="Unassembled WGS sequence"/>
</dbReference>
<dbReference type="EMBL" id="ML977324">
    <property type="protein sequence ID" value="KAF2115146.1"/>
    <property type="molecule type" value="Genomic_DNA"/>
</dbReference>
<accession>A0A6A5Z7K9</accession>
<evidence type="ECO:0000256" key="1">
    <source>
        <dbReference type="SAM" id="Coils"/>
    </source>
</evidence>